<name>A0A6G1GWN9_9PEZI</name>
<protein>
    <submittedName>
        <fullName evidence="6">Uncharacterized protein</fullName>
    </submittedName>
</protein>
<evidence type="ECO:0000256" key="3">
    <source>
        <dbReference type="ARBA" id="ARBA00022989"/>
    </source>
</evidence>
<feature type="transmembrane region" description="Helical" evidence="5">
    <location>
        <begin position="393"/>
        <end position="417"/>
    </location>
</feature>
<accession>A0A6G1GWN9</accession>
<dbReference type="InterPro" id="IPR045863">
    <property type="entry name" value="CorA_TM1_TM2"/>
</dbReference>
<evidence type="ECO:0000256" key="4">
    <source>
        <dbReference type="ARBA" id="ARBA00023136"/>
    </source>
</evidence>
<reference evidence="6" key="1">
    <citation type="journal article" date="2020" name="Stud. Mycol.">
        <title>101 Dothideomycetes genomes: a test case for predicting lifestyles and emergence of pathogens.</title>
        <authorList>
            <person name="Haridas S."/>
            <person name="Albert R."/>
            <person name="Binder M."/>
            <person name="Bloem J."/>
            <person name="Labutti K."/>
            <person name="Salamov A."/>
            <person name="Andreopoulos B."/>
            <person name="Baker S."/>
            <person name="Barry K."/>
            <person name="Bills G."/>
            <person name="Bluhm B."/>
            <person name="Cannon C."/>
            <person name="Castanera R."/>
            <person name="Culley D."/>
            <person name="Daum C."/>
            <person name="Ezra D."/>
            <person name="Gonzalez J."/>
            <person name="Henrissat B."/>
            <person name="Kuo A."/>
            <person name="Liang C."/>
            <person name="Lipzen A."/>
            <person name="Lutzoni F."/>
            <person name="Magnuson J."/>
            <person name="Mondo S."/>
            <person name="Nolan M."/>
            <person name="Ohm R."/>
            <person name="Pangilinan J."/>
            <person name="Park H.-J."/>
            <person name="Ramirez L."/>
            <person name="Alfaro M."/>
            <person name="Sun H."/>
            <person name="Tritt A."/>
            <person name="Yoshinaga Y."/>
            <person name="Zwiers L.-H."/>
            <person name="Turgeon B."/>
            <person name="Goodwin S."/>
            <person name="Spatafora J."/>
            <person name="Crous P."/>
            <person name="Grigoriev I."/>
        </authorList>
    </citation>
    <scope>NUCLEOTIDE SEQUENCE</scope>
    <source>
        <strain evidence="6">CBS 113979</strain>
    </source>
</reference>
<organism evidence="6 7">
    <name type="scientific">Aulographum hederae CBS 113979</name>
    <dbReference type="NCBI Taxonomy" id="1176131"/>
    <lineage>
        <taxon>Eukaryota</taxon>
        <taxon>Fungi</taxon>
        <taxon>Dikarya</taxon>
        <taxon>Ascomycota</taxon>
        <taxon>Pezizomycotina</taxon>
        <taxon>Dothideomycetes</taxon>
        <taxon>Pleosporomycetidae</taxon>
        <taxon>Aulographales</taxon>
        <taxon>Aulographaceae</taxon>
    </lineage>
</organism>
<comment type="subcellular location">
    <subcellularLocation>
        <location evidence="1">Membrane</location>
        <topology evidence="1">Multi-pass membrane protein</topology>
    </subcellularLocation>
</comment>
<dbReference type="GO" id="GO:0046873">
    <property type="term" value="F:metal ion transmembrane transporter activity"/>
    <property type="evidence" value="ECO:0007669"/>
    <property type="project" value="InterPro"/>
</dbReference>
<evidence type="ECO:0000256" key="1">
    <source>
        <dbReference type="ARBA" id="ARBA00004141"/>
    </source>
</evidence>
<dbReference type="AlphaFoldDB" id="A0A6G1GWN9"/>
<keyword evidence="7" id="KW-1185">Reference proteome</keyword>
<evidence type="ECO:0000313" key="6">
    <source>
        <dbReference type="EMBL" id="KAF1985224.1"/>
    </source>
</evidence>
<dbReference type="Gene3D" id="1.20.58.340">
    <property type="entry name" value="Magnesium transport protein CorA, transmembrane region"/>
    <property type="match status" value="1"/>
</dbReference>
<evidence type="ECO:0000256" key="2">
    <source>
        <dbReference type="ARBA" id="ARBA00022692"/>
    </source>
</evidence>
<keyword evidence="4 5" id="KW-0472">Membrane</keyword>
<keyword evidence="3 5" id="KW-1133">Transmembrane helix</keyword>
<evidence type="ECO:0000256" key="5">
    <source>
        <dbReference type="SAM" id="Phobius"/>
    </source>
</evidence>
<dbReference type="Pfam" id="PF01544">
    <property type="entry name" value="CorA"/>
    <property type="match status" value="1"/>
</dbReference>
<dbReference type="SUPFAM" id="SSF144083">
    <property type="entry name" value="Magnesium transport protein CorA, transmembrane region"/>
    <property type="match status" value="1"/>
</dbReference>
<keyword evidence="2 5" id="KW-0812">Transmembrane</keyword>
<dbReference type="Proteomes" id="UP000800041">
    <property type="component" value="Unassembled WGS sequence"/>
</dbReference>
<dbReference type="OrthoDB" id="3793262at2759"/>
<feature type="transmembrane region" description="Helical" evidence="5">
    <location>
        <begin position="363"/>
        <end position="387"/>
    </location>
</feature>
<dbReference type="InterPro" id="IPR002523">
    <property type="entry name" value="MgTranspt_CorA/ZnTranspt_ZntB"/>
</dbReference>
<evidence type="ECO:0000313" key="7">
    <source>
        <dbReference type="Proteomes" id="UP000800041"/>
    </source>
</evidence>
<dbReference type="GO" id="GO:0016020">
    <property type="term" value="C:membrane"/>
    <property type="evidence" value="ECO:0007669"/>
    <property type="project" value="UniProtKB-SubCell"/>
</dbReference>
<dbReference type="EMBL" id="ML977163">
    <property type="protein sequence ID" value="KAF1985224.1"/>
    <property type="molecule type" value="Genomic_DNA"/>
</dbReference>
<proteinExistence type="predicted"/>
<gene>
    <name evidence="6" type="ORF">K402DRAFT_394920</name>
</gene>
<sequence length="437" mass="49576">MDPSEFESLLNSIEFSQKSRVAVLDTDAKSSDPVWLDDESFRERLLGLGLAMKDLGGRPQKDPAAQSHPRTILIFIDGGFPRSLRPFSITRSLFSDLFRTCQFPSIALRSRQAFYGSLSKHTDYSDKRLRATAISCIVSAGSHAPHQCFLRTRIHDRATTCLLIDQKSTFDSVRDLYKLRREQLALSPFYLLQIILEIKVLQDAKTLFSTGWDITDLEKLTGTVYLAESSQYQAQSVSDLVQGFHAAQSKLSTIQQDLRFEADLASFSEQVSLLLAELRQGQGLQAAKSREACLLEEDNQFWVNTLKQNQVALDCLQQRCKTQFQELSTIISQRDSKTTADLAQGSREIAEAAKRDSETMKTITVITLIFLPTMLVATIFGANVFTIRTNDAWWMFIVASVCLTTIVFLIWGAYLIWRLERPRRREMGEKERLSKEV</sequence>